<dbReference type="Gene3D" id="2.40.70.10">
    <property type="entry name" value="Acid Proteases"/>
    <property type="match status" value="2"/>
</dbReference>
<dbReference type="Proteomes" id="UP001497453">
    <property type="component" value="Chromosome 5"/>
</dbReference>
<dbReference type="InterPro" id="IPR034164">
    <property type="entry name" value="Pepsin-like_dom"/>
</dbReference>
<dbReference type="InterPro" id="IPR001461">
    <property type="entry name" value="Aspartic_peptidase_A1"/>
</dbReference>
<accession>A0ABP1DST2</accession>
<evidence type="ECO:0000256" key="3">
    <source>
        <dbReference type="RuleBase" id="RU000454"/>
    </source>
</evidence>
<organism evidence="5 6">
    <name type="scientific">Somion occarium</name>
    <dbReference type="NCBI Taxonomy" id="3059160"/>
    <lineage>
        <taxon>Eukaryota</taxon>
        <taxon>Fungi</taxon>
        <taxon>Dikarya</taxon>
        <taxon>Basidiomycota</taxon>
        <taxon>Agaricomycotina</taxon>
        <taxon>Agaricomycetes</taxon>
        <taxon>Polyporales</taxon>
        <taxon>Cerrenaceae</taxon>
        <taxon>Somion</taxon>
    </lineage>
</organism>
<evidence type="ECO:0000313" key="6">
    <source>
        <dbReference type="Proteomes" id="UP001497453"/>
    </source>
</evidence>
<dbReference type="InterPro" id="IPR021109">
    <property type="entry name" value="Peptidase_aspartic_dom_sf"/>
</dbReference>
<protein>
    <recommendedName>
        <fullName evidence="4">Peptidase A1 domain-containing protein</fullName>
    </recommendedName>
</protein>
<proteinExistence type="inferred from homology"/>
<evidence type="ECO:0000313" key="5">
    <source>
        <dbReference type="EMBL" id="CAL1710299.1"/>
    </source>
</evidence>
<dbReference type="PROSITE" id="PS51767">
    <property type="entry name" value="PEPTIDASE_A1"/>
    <property type="match status" value="1"/>
</dbReference>
<comment type="similarity">
    <text evidence="1 3">Belongs to the peptidase A1 family.</text>
</comment>
<dbReference type="PRINTS" id="PR00792">
    <property type="entry name" value="PEPSIN"/>
</dbReference>
<sequence length="481" mass="51020">MIRNDIRHMLIHCQRASSDRPFTLLCSVSSLLEVRRSLGVGDLPDMKRRCSLLTIVSPSAAKPVGDFPAMLTQLLFATLFLASTVLTNPIVGRGKSVTLSFARHLNFTGTVNILQKDQARAHELKTKQRNILHDKIPTSAAFGIPATNQAVDYVVNVGVGNPPTQYSLLVDTGSSNTWLGAGASYVITDTSIDTGDLVFVEYGSGLFIGEEFLDQVTLAPDFVISNQSIGVAELALGFDGVDGILGIGPQDLTVGTLSPDSDAAIPTVTDNAVTQGLIDTGLVGVSFEPTNSLSVTNGEISFGAVDDSKYTGSIQYTPITATSPASFYVGIDQSISYGSDSIPILNSTAGITDTGTTLILIASDAIAQYQQVTGAVPDSSTGLLRITPAQYDSLESLFFNIGGESYELIPNAQIWPRILNTAIGGTNDFVYLIVADIGSLSGEGLDFIDGMTFLERFYSAFDSENNQFGLATTTFTNAITN</sequence>
<keyword evidence="2 3" id="KW-0064">Aspartyl protease</keyword>
<dbReference type="PROSITE" id="PS00141">
    <property type="entry name" value="ASP_PROTEASE"/>
    <property type="match status" value="1"/>
</dbReference>
<dbReference type="PANTHER" id="PTHR47966">
    <property type="entry name" value="BETA-SITE APP-CLEAVING ENZYME, ISOFORM A-RELATED"/>
    <property type="match status" value="1"/>
</dbReference>
<feature type="domain" description="Peptidase A1" evidence="4">
    <location>
        <begin position="153"/>
        <end position="471"/>
    </location>
</feature>
<keyword evidence="3" id="KW-0645">Protease</keyword>
<dbReference type="InterPro" id="IPR001969">
    <property type="entry name" value="Aspartic_peptidase_AS"/>
</dbReference>
<evidence type="ECO:0000259" key="4">
    <source>
        <dbReference type="PROSITE" id="PS51767"/>
    </source>
</evidence>
<dbReference type="SUPFAM" id="SSF50630">
    <property type="entry name" value="Acid proteases"/>
    <property type="match status" value="1"/>
</dbReference>
<keyword evidence="3" id="KW-0378">Hydrolase</keyword>
<reference evidence="6" key="1">
    <citation type="submission" date="2024-04" db="EMBL/GenBank/DDBJ databases">
        <authorList>
            <person name="Shaw F."/>
            <person name="Minotto A."/>
        </authorList>
    </citation>
    <scope>NUCLEOTIDE SEQUENCE [LARGE SCALE GENOMIC DNA]</scope>
</reference>
<dbReference type="Pfam" id="PF00026">
    <property type="entry name" value="Asp"/>
    <property type="match status" value="1"/>
</dbReference>
<dbReference type="PANTHER" id="PTHR47966:SF51">
    <property type="entry name" value="BETA-SITE APP-CLEAVING ENZYME, ISOFORM A-RELATED"/>
    <property type="match status" value="1"/>
</dbReference>
<keyword evidence="6" id="KW-1185">Reference proteome</keyword>
<name>A0ABP1DST2_9APHY</name>
<dbReference type="InterPro" id="IPR033121">
    <property type="entry name" value="PEPTIDASE_A1"/>
</dbReference>
<evidence type="ECO:0000256" key="1">
    <source>
        <dbReference type="ARBA" id="ARBA00007447"/>
    </source>
</evidence>
<dbReference type="EMBL" id="OZ037948">
    <property type="protein sequence ID" value="CAL1710299.1"/>
    <property type="molecule type" value="Genomic_DNA"/>
</dbReference>
<dbReference type="CDD" id="cd05471">
    <property type="entry name" value="pepsin_like"/>
    <property type="match status" value="1"/>
</dbReference>
<gene>
    <name evidence="5" type="ORF">GFSPODELE1_LOCUS7749</name>
</gene>
<evidence type="ECO:0000256" key="2">
    <source>
        <dbReference type="ARBA" id="ARBA00022750"/>
    </source>
</evidence>